<sequence>MTQSAGSSSVIASQPEAPNCVVISMADEALSSTCHRRDSQSETLDSEKQALAPELVTAREYGASCATQKAF</sequence>
<reference evidence="1" key="1">
    <citation type="submission" date="2018-11" db="EMBL/GenBank/DDBJ databases">
        <authorList>
            <consortium name="Pathogen Informatics"/>
        </authorList>
    </citation>
    <scope>NUCLEOTIDE SEQUENCE</scope>
</reference>
<gene>
    <name evidence="1" type="ORF">PXEA_LOCUS36375</name>
</gene>
<protein>
    <submittedName>
        <fullName evidence="1">Uncharacterized protein</fullName>
    </submittedName>
</protein>
<keyword evidence="2" id="KW-1185">Reference proteome</keyword>
<dbReference type="EMBL" id="CAAALY010277731">
    <property type="protein sequence ID" value="VEL42935.1"/>
    <property type="molecule type" value="Genomic_DNA"/>
</dbReference>
<dbReference type="Proteomes" id="UP000784294">
    <property type="component" value="Unassembled WGS sequence"/>
</dbReference>
<evidence type="ECO:0000313" key="2">
    <source>
        <dbReference type="Proteomes" id="UP000784294"/>
    </source>
</evidence>
<dbReference type="AlphaFoldDB" id="A0A448XRA5"/>
<comment type="caution">
    <text evidence="1">The sequence shown here is derived from an EMBL/GenBank/DDBJ whole genome shotgun (WGS) entry which is preliminary data.</text>
</comment>
<name>A0A448XRA5_9PLAT</name>
<proteinExistence type="predicted"/>
<organism evidence="1 2">
    <name type="scientific">Protopolystoma xenopodis</name>
    <dbReference type="NCBI Taxonomy" id="117903"/>
    <lineage>
        <taxon>Eukaryota</taxon>
        <taxon>Metazoa</taxon>
        <taxon>Spiralia</taxon>
        <taxon>Lophotrochozoa</taxon>
        <taxon>Platyhelminthes</taxon>
        <taxon>Monogenea</taxon>
        <taxon>Polyopisthocotylea</taxon>
        <taxon>Polystomatidea</taxon>
        <taxon>Polystomatidae</taxon>
        <taxon>Protopolystoma</taxon>
    </lineage>
</organism>
<evidence type="ECO:0000313" key="1">
    <source>
        <dbReference type="EMBL" id="VEL42935.1"/>
    </source>
</evidence>
<accession>A0A448XRA5</accession>